<dbReference type="KEGG" id="cpin:CPIN18020_1524"/>
<dbReference type="InterPro" id="IPR013417">
    <property type="entry name" value="CHP02588"/>
</dbReference>
<keyword evidence="1" id="KW-0472">Membrane</keyword>
<dbReference type="GeneID" id="56567165"/>
<evidence type="ECO:0008006" key="4">
    <source>
        <dbReference type="Google" id="ProtNLM"/>
    </source>
</evidence>
<accession>A0A1S6UA81</accession>
<evidence type="ECO:0000313" key="2">
    <source>
        <dbReference type="EMBL" id="AQW88357.1"/>
    </source>
</evidence>
<dbReference type="AlphaFoldDB" id="A0A1S6UA81"/>
<keyword evidence="3" id="KW-1185">Reference proteome</keyword>
<protein>
    <recommendedName>
        <fullName evidence="4">DUF2393 domain protein</fullName>
    </recommendedName>
</protein>
<proteinExistence type="predicted"/>
<gene>
    <name evidence="2" type="ORF">CPIN18021_1574</name>
</gene>
<reference evidence="3" key="1">
    <citation type="submission" date="2016-09" db="EMBL/GenBank/DDBJ databases">
        <title>Comparative genomics of the Campylobacter concisus group.</title>
        <authorList>
            <person name="Miller W.G."/>
            <person name="Yee E."/>
            <person name="Chapman M.H."/>
            <person name="Huynh S."/>
            <person name="Bono J.L."/>
            <person name="On S.L.W."/>
            <person name="StLeger J."/>
            <person name="Foster G."/>
            <person name="Parker C.T."/>
        </authorList>
    </citation>
    <scope>NUCLEOTIDE SEQUENCE [LARGE SCALE GENOMIC DNA]</scope>
    <source>
        <strain evidence="3">RM18021</strain>
    </source>
</reference>
<dbReference type="Proteomes" id="UP000190868">
    <property type="component" value="Chromosome"/>
</dbReference>
<evidence type="ECO:0000313" key="3">
    <source>
        <dbReference type="Proteomes" id="UP000190868"/>
    </source>
</evidence>
<keyword evidence="1" id="KW-1133">Transmembrane helix</keyword>
<name>A0A1S6UA81_9BACT</name>
<dbReference type="EMBL" id="CP017258">
    <property type="protein sequence ID" value="AQW88357.1"/>
    <property type="molecule type" value="Genomic_DNA"/>
</dbReference>
<feature type="transmembrane region" description="Helical" evidence="1">
    <location>
        <begin position="7"/>
        <end position="29"/>
    </location>
</feature>
<keyword evidence="1" id="KW-0812">Transmembrane</keyword>
<feature type="transmembrane region" description="Helical" evidence="1">
    <location>
        <begin position="35"/>
        <end position="58"/>
    </location>
</feature>
<sequence>MSIGYFTIIHILVLCVIFALFILFFVLSFKAEKKLFWSLLFTNILACSVTAGFLMPILDKYTKKGVLQNVKHHRILINETIVFNGEVKNIGKFQISKCDFGVKIVNQALNTHNVSGNSFFKSSGASLFSWFFDSNDDEKPNTVEYSFSVAQDLKPKKTASFSVSMPFPPYFSKSMIINKLNCY</sequence>
<evidence type="ECO:0000256" key="1">
    <source>
        <dbReference type="SAM" id="Phobius"/>
    </source>
</evidence>
<dbReference type="RefSeq" id="WP_078423863.1">
    <property type="nucleotide sequence ID" value="NZ_CP017018.1"/>
</dbReference>
<organism evidence="2 3">
    <name type="scientific">Campylobacter pinnipediorum subsp. caledonicus</name>
    <dbReference type="NCBI Taxonomy" id="1874362"/>
    <lineage>
        <taxon>Bacteria</taxon>
        <taxon>Pseudomonadati</taxon>
        <taxon>Campylobacterota</taxon>
        <taxon>Epsilonproteobacteria</taxon>
        <taxon>Campylobacterales</taxon>
        <taxon>Campylobacteraceae</taxon>
        <taxon>Campylobacter</taxon>
    </lineage>
</organism>
<dbReference type="Pfam" id="PF09624">
    <property type="entry name" value="DUF2393"/>
    <property type="match status" value="1"/>
</dbReference>